<reference evidence="3 4" key="1">
    <citation type="submission" date="2019-01" db="EMBL/GenBank/DDBJ databases">
        <authorList>
            <consortium name="Pathogen Informatics"/>
        </authorList>
    </citation>
    <scope>NUCLEOTIDE SEQUENCE [LARGE SCALE GENOMIC DNA]</scope>
    <source>
        <strain evidence="3 4">NCTC10183</strain>
    </source>
</reference>
<dbReference type="SMART" id="SM00642">
    <property type="entry name" value="Aamy"/>
    <property type="match status" value="1"/>
</dbReference>
<dbReference type="Gene3D" id="3.20.20.80">
    <property type="entry name" value="Glycosidases"/>
    <property type="match status" value="1"/>
</dbReference>
<dbReference type="CDD" id="cd11341">
    <property type="entry name" value="AmyAc_Pullulanase_LD-like"/>
    <property type="match status" value="1"/>
</dbReference>
<dbReference type="GO" id="GO:0005975">
    <property type="term" value="P:carbohydrate metabolic process"/>
    <property type="evidence" value="ECO:0007669"/>
    <property type="project" value="InterPro"/>
</dbReference>
<dbReference type="OrthoDB" id="9761875at2"/>
<feature type="domain" description="Glycosyl hydrolase family 13 catalytic" evidence="2">
    <location>
        <begin position="163"/>
        <end position="543"/>
    </location>
</feature>
<evidence type="ECO:0000313" key="3">
    <source>
        <dbReference type="EMBL" id="VEU58663.1"/>
    </source>
</evidence>
<keyword evidence="3" id="KW-0378">Hydrolase</keyword>
<sequence length="699" mass="80898">MNNQKEQIQKLEEKLKLNINNITNLGAYFESNCIRVRALNLHSYLFELIIYDKKDTEKIVKEIAMSQINEFVSEAIISNKYEGHPYQFRVTFLEKNGDSVQKLALDPYAKSMVPFNWDGKEEKVGKGVFVNLKSPESGYELIEKNYKADNFIPKGYPSSSVYELHIRDFTSNIKNDSLEEKEIGTFKGAIKSNIFNYLDDLKFNVIQLLPIQATYTVNDNDKKILEKGQGKGWTTNYNWGYDPHNYFSINGVYSTNPNDPYARIREFREFVQKAHEKGIAVILDVVFNHTMINEIFNNLDPITNYYYRNEAETKPVNLPPLASNRILVRKFIIDCLEYWVNEFQVDGFRFDLSSFLDETTLIQAKEIFTKNSYKAHNGILHGEAWNFTDLTAETSWIKGESDNEYQFGYFNDSIRNAIKGSDHSNDKGLVIKNDLDKFKSYVSQVVGGIKNYEFNNTIFSNDPYDLFTDYPKVSLSYNACHDGATLWDKINSSSNNLSFLERVNRYLQALILTYSVQGNVLNLAGTELLQSKPNDNSGMDAERSNKSNYPDELDDNPDDNSYATNSYKTTDFVNCIKWHHVNKLKTIDKKYNIADILNSFIKTLNYLKIEKANFFNKENVLDIKQNIKFIISDFEKGILIYEFKSNGTNGKYLIMHNFGENDFAFKHDDYELILNSKIDTQNNLEILEAHSSKILFKNN</sequence>
<organism evidence="3 4">
    <name type="scientific">Mycoplasmopsis gallinacea</name>
    <dbReference type="NCBI Taxonomy" id="29556"/>
    <lineage>
        <taxon>Bacteria</taxon>
        <taxon>Bacillati</taxon>
        <taxon>Mycoplasmatota</taxon>
        <taxon>Mycoplasmoidales</taxon>
        <taxon>Metamycoplasmataceae</taxon>
        <taxon>Mycoplasmopsis</taxon>
    </lineage>
</organism>
<name>A0A449A3A3_9BACT</name>
<dbReference type="STRING" id="29556.VO56_02735"/>
<accession>A0A449A3A3</accession>
<dbReference type="InterPro" id="IPR006047">
    <property type="entry name" value="GH13_cat_dom"/>
</dbReference>
<proteinExistence type="predicted"/>
<dbReference type="InterPro" id="IPR017853">
    <property type="entry name" value="GH"/>
</dbReference>
<dbReference type="PANTHER" id="PTHR43002">
    <property type="entry name" value="GLYCOGEN DEBRANCHING ENZYME"/>
    <property type="match status" value="1"/>
</dbReference>
<keyword evidence="4" id="KW-1185">Reference proteome</keyword>
<dbReference type="EMBL" id="LR214950">
    <property type="protein sequence ID" value="VEU58663.1"/>
    <property type="molecule type" value="Genomic_DNA"/>
</dbReference>
<dbReference type="EC" id="3.2.1.41" evidence="3"/>
<dbReference type="InterPro" id="IPR013783">
    <property type="entry name" value="Ig-like_fold"/>
</dbReference>
<dbReference type="GO" id="GO:0051060">
    <property type="term" value="F:pullulanase activity"/>
    <property type="evidence" value="ECO:0007669"/>
    <property type="project" value="UniProtKB-EC"/>
</dbReference>
<dbReference type="SUPFAM" id="SSF51445">
    <property type="entry name" value="(Trans)glycosidases"/>
    <property type="match status" value="1"/>
</dbReference>
<dbReference type="Proteomes" id="UP000290568">
    <property type="component" value="Chromosome"/>
</dbReference>
<gene>
    <name evidence="3" type="primary">pulA</name>
    <name evidence="3" type="ORF">NCTC10183_00431</name>
</gene>
<dbReference type="RefSeq" id="WP_129620303.1">
    <property type="nucleotide sequence ID" value="NZ_LR214950.1"/>
</dbReference>
<feature type="region of interest" description="Disordered" evidence="1">
    <location>
        <begin position="532"/>
        <end position="560"/>
    </location>
</feature>
<keyword evidence="3" id="KW-0326">Glycosidase</keyword>
<dbReference type="AlphaFoldDB" id="A0A449A3A3"/>
<evidence type="ECO:0000313" key="4">
    <source>
        <dbReference type="Proteomes" id="UP000290568"/>
    </source>
</evidence>
<protein>
    <submittedName>
        <fullName evidence="3">Pullulanase</fullName>
        <ecNumber evidence="3">3.2.1.41</ecNumber>
    </submittedName>
</protein>
<evidence type="ECO:0000256" key="1">
    <source>
        <dbReference type="SAM" id="MobiDB-lite"/>
    </source>
</evidence>
<dbReference type="Gene3D" id="2.60.40.10">
    <property type="entry name" value="Immunoglobulins"/>
    <property type="match status" value="1"/>
</dbReference>
<evidence type="ECO:0000259" key="2">
    <source>
        <dbReference type="SMART" id="SM00642"/>
    </source>
</evidence>
<dbReference type="Pfam" id="PF00128">
    <property type="entry name" value="Alpha-amylase"/>
    <property type="match status" value="1"/>
</dbReference>